<keyword evidence="1 8" id="KW-0963">Cytoplasm</keyword>
<dbReference type="InterPro" id="IPR025877">
    <property type="entry name" value="MobA-like_NTP_Trfase"/>
</dbReference>
<feature type="binding site" evidence="8">
    <location>
        <position position="64"/>
    </location>
    <ligand>
        <name>GTP</name>
        <dbReference type="ChEBI" id="CHEBI:37565"/>
    </ligand>
</feature>
<keyword evidence="2 8" id="KW-0808">Transferase</keyword>
<proteinExistence type="inferred from homology"/>
<gene>
    <name evidence="8" type="primary">mobA</name>
    <name evidence="10" type="ORF">FD145_522</name>
</gene>
<evidence type="ECO:0000259" key="9">
    <source>
        <dbReference type="Pfam" id="PF12804"/>
    </source>
</evidence>
<evidence type="ECO:0000256" key="7">
    <source>
        <dbReference type="ARBA" id="ARBA00023150"/>
    </source>
</evidence>
<dbReference type="GO" id="GO:0046872">
    <property type="term" value="F:metal ion binding"/>
    <property type="evidence" value="ECO:0007669"/>
    <property type="project" value="UniProtKB-KW"/>
</dbReference>
<comment type="similarity">
    <text evidence="8">Belongs to the MobA family.</text>
</comment>
<dbReference type="InterPro" id="IPR013482">
    <property type="entry name" value="Molybde_CF_guanTrfase"/>
</dbReference>
<accession>A0A833L1Q7</accession>
<dbReference type="Pfam" id="PF12804">
    <property type="entry name" value="NTP_transf_3"/>
    <property type="match status" value="1"/>
</dbReference>
<feature type="binding site" evidence="8">
    <location>
        <position position="19"/>
    </location>
    <ligand>
        <name>GTP</name>
        <dbReference type="ChEBI" id="CHEBI:37565"/>
    </ligand>
</feature>
<feature type="domain" description="MobA-like NTP transferase" evidence="9">
    <location>
        <begin position="4"/>
        <end position="146"/>
    </location>
</feature>
<dbReference type="EC" id="2.7.7.77" evidence="8"/>
<feature type="binding site" evidence="8">
    <location>
        <begin position="7"/>
        <end position="9"/>
    </location>
    <ligand>
        <name>GTP</name>
        <dbReference type="ChEBI" id="CHEBI:37565"/>
    </ligand>
</feature>
<feature type="binding site" evidence="8">
    <location>
        <position position="93"/>
    </location>
    <ligand>
        <name>GTP</name>
        <dbReference type="ChEBI" id="CHEBI:37565"/>
    </ligand>
</feature>
<evidence type="ECO:0000256" key="4">
    <source>
        <dbReference type="ARBA" id="ARBA00022741"/>
    </source>
</evidence>
<comment type="caution">
    <text evidence="8">Lacks conserved residue(s) required for the propagation of feature annotation.</text>
</comment>
<keyword evidence="3 8" id="KW-0479">Metal-binding</keyword>
<evidence type="ECO:0000256" key="1">
    <source>
        <dbReference type="ARBA" id="ARBA00022490"/>
    </source>
</evidence>
<protein>
    <recommendedName>
        <fullName evidence="8">Probable molybdenum cofactor guanylyltransferase</fullName>
        <shortName evidence="8">MoCo guanylyltransferase</shortName>
        <ecNumber evidence="8">2.7.7.77</ecNumber>
    </recommendedName>
    <alternativeName>
        <fullName evidence="8">GTP:molybdopterin guanylyltransferase</fullName>
    </alternativeName>
    <alternativeName>
        <fullName evidence="8">Mo-MPT guanylyltransferase</fullName>
    </alternativeName>
    <alternativeName>
        <fullName evidence="8">Molybdopterin guanylyltransferase</fullName>
    </alternativeName>
    <alternativeName>
        <fullName evidence="8">Molybdopterin-guanine dinucleotide synthase</fullName>
        <shortName evidence="8">MGD synthase</shortName>
    </alternativeName>
</protein>
<dbReference type="Gene3D" id="3.90.550.10">
    <property type="entry name" value="Spore Coat Polysaccharide Biosynthesis Protein SpsA, Chain A"/>
    <property type="match status" value="1"/>
</dbReference>
<dbReference type="GO" id="GO:0005525">
    <property type="term" value="F:GTP binding"/>
    <property type="evidence" value="ECO:0007669"/>
    <property type="project" value="UniProtKB-UniRule"/>
</dbReference>
<comment type="domain">
    <text evidence="8">The N-terminal domain determines nucleotide recognition and specific binding, while the C-terminal domain determines the specific binding to the target protein.</text>
</comment>
<dbReference type="GO" id="GO:0005737">
    <property type="term" value="C:cytoplasm"/>
    <property type="evidence" value="ECO:0007669"/>
    <property type="project" value="UniProtKB-SubCell"/>
</dbReference>
<comment type="cofactor">
    <cofactor evidence="8">
        <name>Mg(2+)</name>
        <dbReference type="ChEBI" id="CHEBI:18420"/>
    </cofactor>
</comment>
<comment type="function">
    <text evidence="8">Transfers a GMP moiety from GTP to Mo-molybdopterin (Mo-MPT) cofactor (Moco or molybdenum cofactor) to form Mo-molybdopterin guanine dinucleotide (Mo-MGD) cofactor.</text>
</comment>
<keyword evidence="5 8" id="KW-0460">Magnesium</keyword>
<dbReference type="PANTHER" id="PTHR19136:SF81">
    <property type="entry name" value="MOLYBDENUM COFACTOR GUANYLYLTRANSFERASE"/>
    <property type="match status" value="1"/>
</dbReference>
<keyword evidence="4 8" id="KW-0547">Nucleotide-binding</keyword>
<keyword evidence="7 8" id="KW-0501">Molybdenum cofactor biosynthesis</keyword>
<evidence type="ECO:0000313" key="10">
    <source>
        <dbReference type="EMBL" id="KAF0134691.1"/>
    </source>
</evidence>
<dbReference type="SUPFAM" id="SSF53448">
    <property type="entry name" value="Nucleotide-diphospho-sugar transferases"/>
    <property type="match status" value="1"/>
</dbReference>
<evidence type="ECO:0000256" key="3">
    <source>
        <dbReference type="ARBA" id="ARBA00022723"/>
    </source>
</evidence>
<feature type="binding site" evidence="8">
    <location>
        <position position="93"/>
    </location>
    <ligand>
        <name>Mg(2+)</name>
        <dbReference type="ChEBI" id="CHEBI:18420"/>
    </ligand>
</feature>
<reference evidence="10 11" key="1">
    <citation type="submission" date="2019-12" db="EMBL/GenBank/DDBJ databases">
        <authorList>
            <person name="Wolfe R."/>
            <person name="Danczak R."/>
            <person name="Wilkins M."/>
        </authorList>
    </citation>
    <scope>NUCLEOTIDE SEQUENCE [LARGE SCALE GENOMIC DNA]</scope>
    <source>
        <strain evidence="10">X2_MaxBin.013</strain>
    </source>
</reference>
<dbReference type="GO" id="GO:0061603">
    <property type="term" value="F:molybdenum cofactor guanylyltransferase activity"/>
    <property type="evidence" value="ECO:0007669"/>
    <property type="project" value="UniProtKB-EC"/>
</dbReference>
<dbReference type="PANTHER" id="PTHR19136">
    <property type="entry name" value="MOLYBDENUM COFACTOR GUANYLYLTRANSFERASE"/>
    <property type="match status" value="1"/>
</dbReference>
<organism evidence="10 11">
    <name type="scientific">Candidatus Saganbacteria bacterium</name>
    <dbReference type="NCBI Taxonomy" id="2575572"/>
    <lineage>
        <taxon>Bacteria</taxon>
        <taxon>Bacillati</taxon>
        <taxon>Saganbacteria</taxon>
    </lineage>
</organism>
<dbReference type="EMBL" id="WPAF01000006">
    <property type="protein sequence ID" value="KAF0134691.1"/>
    <property type="molecule type" value="Genomic_DNA"/>
</dbReference>
<dbReference type="AlphaFoldDB" id="A0A833L1Q7"/>
<dbReference type="GO" id="GO:0006777">
    <property type="term" value="P:Mo-molybdopterin cofactor biosynthetic process"/>
    <property type="evidence" value="ECO:0007669"/>
    <property type="project" value="UniProtKB-KW"/>
</dbReference>
<evidence type="ECO:0000256" key="8">
    <source>
        <dbReference type="HAMAP-Rule" id="MF_00316"/>
    </source>
</evidence>
<comment type="caution">
    <text evidence="10">The sequence shown here is derived from an EMBL/GenBank/DDBJ whole genome shotgun (WGS) entry which is preliminary data.</text>
</comment>
<evidence type="ECO:0000256" key="6">
    <source>
        <dbReference type="ARBA" id="ARBA00023134"/>
    </source>
</evidence>
<evidence type="ECO:0000256" key="2">
    <source>
        <dbReference type="ARBA" id="ARBA00022679"/>
    </source>
</evidence>
<name>A0A833L1Q7_UNCSA</name>
<dbReference type="InterPro" id="IPR029044">
    <property type="entry name" value="Nucleotide-diphossugar_trans"/>
</dbReference>
<dbReference type="HAMAP" id="MF_00316">
    <property type="entry name" value="MobA"/>
    <property type="match status" value="1"/>
</dbReference>
<comment type="catalytic activity">
    <reaction evidence="8">
        <text>Mo-molybdopterin + GTP + H(+) = Mo-molybdopterin guanine dinucleotide + diphosphate</text>
        <dbReference type="Rhea" id="RHEA:34243"/>
        <dbReference type="ChEBI" id="CHEBI:15378"/>
        <dbReference type="ChEBI" id="CHEBI:33019"/>
        <dbReference type="ChEBI" id="CHEBI:37565"/>
        <dbReference type="ChEBI" id="CHEBI:71302"/>
        <dbReference type="ChEBI" id="CHEBI:71310"/>
        <dbReference type="EC" id="2.7.7.77"/>
    </reaction>
</comment>
<comment type="subcellular location">
    <subcellularLocation>
        <location evidence="8">Cytoplasm</location>
    </subcellularLocation>
</comment>
<evidence type="ECO:0000256" key="5">
    <source>
        <dbReference type="ARBA" id="ARBA00022842"/>
    </source>
</evidence>
<keyword evidence="6 8" id="KW-0342">GTP-binding</keyword>
<evidence type="ECO:0000313" key="11">
    <source>
        <dbReference type="Proteomes" id="UP000488506"/>
    </source>
</evidence>
<dbReference type="Proteomes" id="UP000488506">
    <property type="component" value="Unassembled WGS sequence"/>
</dbReference>
<sequence length="193" mass="21440">MMNAIILAGGKSIRFGSDKAFAKIGDSTLIESLFLSLSLVFNKIIIVTNFKERYKNFPAIITEDIFKDAGPLGGLYAGLKASNSDRNFVVACDMPLVNLMLIKYMAGLIDGDAIVPMINGKVEPLHAVYSKKCISAVEAQLKSGIYKIQEVFNLVDTRYIKEDVINKYDPSLLSFLNINLQKDMQKIKACLKY</sequence>
<dbReference type="CDD" id="cd02503">
    <property type="entry name" value="MobA"/>
    <property type="match status" value="1"/>
</dbReference>